<accession>A0A158KF63</accession>
<protein>
    <submittedName>
        <fullName evidence="3">Mandelate racemase/muconate lactonizing protein</fullName>
    </submittedName>
</protein>
<dbReference type="SUPFAM" id="SSF51604">
    <property type="entry name" value="Enolase C-terminal domain-like"/>
    <property type="match status" value="1"/>
</dbReference>
<feature type="compositionally biased region" description="Basic and acidic residues" evidence="1">
    <location>
        <begin position="25"/>
        <end position="36"/>
    </location>
</feature>
<dbReference type="InterPro" id="IPR013342">
    <property type="entry name" value="Mandelate_racemase_C"/>
</dbReference>
<dbReference type="InterPro" id="IPR029065">
    <property type="entry name" value="Enolase_C-like"/>
</dbReference>
<dbReference type="Pfam" id="PF13378">
    <property type="entry name" value="MR_MLE_C"/>
    <property type="match status" value="1"/>
</dbReference>
<feature type="region of interest" description="Disordered" evidence="1">
    <location>
        <begin position="1"/>
        <end position="36"/>
    </location>
</feature>
<name>A0A158KF63_9BURK</name>
<dbReference type="InterPro" id="IPR018110">
    <property type="entry name" value="Mandel_Rmase/mucon_lact_enz_CS"/>
</dbReference>
<gene>
    <name evidence="3" type="ORF">AWB67_05447</name>
</gene>
<dbReference type="InterPro" id="IPR013341">
    <property type="entry name" value="Mandelate_racemase_N_dom"/>
</dbReference>
<proteinExistence type="predicted"/>
<dbReference type="Proteomes" id="UP000054925">
    <property type="component" value="Unassembled WGS sequence"/>
</dbReference>
<dbReference type="PANTHER" id="PTHR48080">
    <property type="entry name" value="D-GALACTONATE DEHYDRATASE-RELATED"/>
    <property type="match status" value="1"/>
</dbReference>
<dbReference type="Gene3D" id="3.30.390.10">
    <property type="entry name" value="Enolase-like, N-terminal domain"/>
    <property type="match status" value="1"/>
</dbReference>
<dbReference type="InterPro" id="IPR029017">
    <property type="entry name" value="Enolase-like_N"/>
</dbReference>
<reference evidence="3" key="1">
    <citation type="submission" date="2016-01" db="EMBL/GenBank/DDBJ databases">
        <authorList>
            <person name="Peeters C."/>
        </authorList>
    </citation>
    <scope>NUCLEOTIDE SEQUENCE [LARGE SCALE GENOMIC DNA]</scope>
    <source>
        <strain evidence="3">LMG 22937</strain>
    </source>
</reference>
<dbReference type="Pfam" id="PF02746">
    <property type="entry name" value="MR_MLE_N"/>
    <property type="match status" value="1"/>
</dbReference>
<dbReference type="Gene3D" id="3.20.20.120">
    <property type="entry name" value="Enolase-like C-terminal domain"/>
    <property type="match status" value="1"/>
</dbReference>
<dbReference type="InterPro" id="IPR036849">
    <property type="entry name" value="Enolase-like_C_sf"/>
</dbReference>
<comment type="caution">
    <text evidence="3">The sequence shown here is derived from an EMBL/GenBank/DDBJ whole genome shotgun (WGS) entry which is preliminary data.</text>
</comment>
<dbReference type="SUPFAM" id="SSF54826">
    <property type="entry name" value="Enolase N-terminal domain-like"/>
    <property type="match status" value="1"/>
</dbReference>
<dbReference type="SFLD" id="SFLDS00001">
    <property type="entry name" value="Enolase"/>
    <property type="match status" value="1"/>
</dbReference>
<evidence type="ECO:0000259" key="2">
    <source>
        <dbReference type="SMART" id="SM00922"/>
    </source>
</evidence>
<dbReference type="PROSITE" id="PS00908">
    <property type="entry name" value="MR_MLE_1"/>
    <property type="match status" value="1"/>
</dbReference>
<dbReference type="SFLD" id="SFLDG00033">
    <property type="entry name" value="mannonate_dehydratase"/>
    <property type="match status" value="1"/>
</dbReference>
<organism evidence="3 4">
    <name type="scientific">Caballeronia terrestris</name>
    <dbReference type="NCBI Taxonomy" id="1226301"/>
    <lineage>
        <taxon>Bacteria</taxon>
        <taxon>Pseudomonadati</taxon>
        <taxon>Pseudomonadota</taxon>
        <taxon>Betaproteobacteria</taxon>
        <taxon>Burkholderiales</taxon>
        <taxon>Burkholderiaceae</taxon>
        <taxon>Caballeronia</taxon>
    </lineage>
</organism>
<evidence type="ECO:0000313" key="4">
    <source>
        <dbReference type="Proteomes" id="UP000054925"/>
    </source>
</evidence>
<dbReference type="GO" id="GO:0000287">
    <property type="term" value="F:magnesium ion binding"/>
    <property type="evidence" value="ECO:0007669"/>
    <property type="project" value="UniProtKB-ARBA"/>
</dbReference>
<dbReference type="InterPro" id="IPR034593">
    <property type="entry name" value="DgoD-like"/>
</dbReference>
<dbReference type="InterPro" id="IPR034589">
    <property type="entry name" value="D-mannonate_dehydratase-like"/>
</dbReference>
<feature type="domain" description="Mandelate racemase/muconate lactonizing enzyme C-terminal" evidence="2">
    <location>
        <begin position="169"/>
        <end position="292"/>
    </location>
</feature>
<dbReference type="SMART" id="SM00922">
    <property type="entry name" value="MR_MLE"/>
    <property type="match status" value="1"/>
</dbReference>
<dbReference type="EMBL" id="FCOL02000050">
    <property type="protein sequence ID" value="SAL79439.1"/>
    <property type="molecule type" value="Genomic_DNA"/>
</dbReference>
<sequence>MRRSPWAAPKRTSPHESPETWAPVHDTRGAPDPGRHDMATLITDVKVILTAPEGINLIVVKVETNQAGLYGLGCATFAYRHVAVKCLIEEYLRPLLIGRDAEAIEELWQLMHQNAYWRNGPIENNAISGIDMALWDIKGKMANMPLYQLFGGKCREGVPIYRHADGRDLSELCENIQRYREQGITHIRCQSGGYGGGGFGKAPSGAPQGALDGVYLDSRKYMRDTLKLFDGLRSKIGFDVALCHDVHERLKPVEAIKFACELEQYDLFFLEDAIALEEGEWMRQLRAKTTTPLAQGELFNNPSEWRFLITERLIDFIRVHLSQIGGITAGRKLQIFAEQFGVRTAWHGPGDMSPLAHAANIHIDLASRNFGVQEWSGTEPPNFVIQELKGPRAALLDVFPGLPEFRNGHVYANDKPGLGVDIDETEAAKYPCENTITTWTQTRLKDGTLQTP</sequence>
<dbReference type="GO" id="GO:0009063">
    <property type="term" value="P:amino acid catabolic process"/>
    <property type="evidence" value="ECO:0007669"/>
    <property type="project" value="InterPro"/>
</dbReference>
<evidence type="ECO:0000256" key="1">
    <source>
        <dbReference type="SAM" id="MobiDB-lite"/>
    </source>
</evidence>
<keyword evidence="4" id="KW-1185">Reference proteome</keyword>
<dbReference type="AlphaFoldDB" id="A0A158KF63"/>
<dbReference type="PANTHER" id="PTHR48080:SF6">
    <property type="entry name" value="STARVATION-SENSING PROTEIN RSPA"/>
    <property type="match status" value="1"/>
</dbReference>
<evidence type="ECO:0000313" key="3">
    <source>
        <dbReference type="EMBL" id="SAL79439.1"/>
    </source>
</evidence>